<dbReference type="STRING" id="310781.SAMN05216259_101156"/>
<organism evidence="5 6">
    <name type="scientific">Actinacidiphila guanduensis</name>
    <dbReference type="NCBI Taxonomy" id="310781"/>
    <lineage>
        <taxon>Bacteria</taxon>
        <taxon>Bacillati</taxon>
        <taxon>Actinomycetota</taxon>
        <taxon>Actinomycetes</taxon>
        <taxon>Kitasatosporales</taxon>
        <taxon>Streptomycetaceae</taxon>
        <taxon>Actinacidiphila</taxon>
    </lineage>
</organism>
<keyword evidence="2" id="KW-0560">Oxidoreductase</keyword>
<gene>
    <name evidence="5" type="ORF">SAMN05216259_101156</name>
</gene>
<dbReference type="GO" id="GO:0016491">
    <property type="term" value="F:oxidoreductase activity"/>
    <property type="evidence" value="ECO:0007669"/>
    <property type="project" value="UniProtKB-KW"/>
</dbReference>
<proteinExistence type="inferred from homology"/>
<dbReference type="InterPro" id="IPR036291">
    <property type="entry name" value="NAD(P)-bd_dom_sf"/>
</dbReference>
<evidence type="ECO:0000313" key="5">
    <source>
        <dbReference type="EMBL" id="SDM67966.1"/>
    </source>
</evidence>
<evidence type="ECO:0000259" key="4">
    <source>
        <dbReference type="Pfam" id="PF01370"/>
    </source>
</evidence>
<protein>
    <submittedName>
        <fullName evidence="5">Nucleoside-diphosphate-sugar epimerase</fullName>
    </submittedName>
</protein>
<dbReference type="PANTHER" id="PTHR43103:SF5">
    <property type="entry name" value="4-EPIMERASE, PUTATIVE (AFU_ORTHOLOGUE AFUA_7G00360)-RELATED"/>
    <property type="match status" value="1"/>
</dbReference>
<evidence type="ECO:0000313" key="6">
    <source>
        <dbReference type="Proteomes" id="UP000199341"/>
    </source>
</evidence>
<dbReference type="Pfam" id="PF01370">
    <property type="entry name" value="Epimerase"/>
    <property type="match status" value="1"/>
</dbReference>
<keyword evidence="3" id="KW-0520">NAD</keyword>
<dbReference type="AlphaFoldDB" id="A0A1G9V7C1"/>
<dbReference type="RefSeq" id="WP_176930058.1">
    <property type="nucleotide sequence ID" value="NZ_FNIE01000001.1"/>
</dbReference>
<evidence type="ECO:0000256" key="2">
    <source>
        <dbReference type="ARBA" id="ARBA00023002"/>
    </source>
</evidence>
<evidence type="ECO:0000256" key="1">
    <source>
        <dbReference type="ARBA" id="ARBA00007637"/>
    </source>
</evidence>
<sequence length="278" mass="29112">MKVLVTGAAGTLGREVVAHLSGRGMQVRAHDRVALDPGAAWQTAAGDLRERPAVEALVAGMDAVVHAAALPSPHAAPQDEVFANNVLAARLVLDAAGAAGVRRAVHISSLSALGLAFSAHGTSPLTAPVSEDHPYLGDDVYGLSKYVGETVAATAARRWGTTVVSLRFPFLGTGRRLADHLARVHADPGHDSGGLWGWLDSRDAARAVGAALTAPVSGHTVVNVAAPDTTALQPTADLLRRYHPGTEVEQPLDGFAVPFCLRRSRDLLGFTALHRWRP</sequence>
<dbReference type="Gene3D" id="3.40.50.720">
    <property type="entry name" value="NAD(P)-binding Rossmann-like Domain"/>
    <property type="match status" value="1"/>
</dbReference>
<evidence type="ECO:0000256" key="3">
    <source>
        <dbReference type="ARBA" id="ARBA00023027"/>
    </source>
</evidence>
<accession>A0A1G9V7C1</accession>
<reference evidence="5 6" key="1">
    <citation type="submission" date="2016-10" db="EMBL/GenBank/DDBJ databases">
        <authorList>
            <person name="de Groot N.N."/>
        </authorList>
    </citation>
    <scope>NUCLEOTIDE SEQUENCE [LARGE SCALE GENOMIC DNA]</scope>
    <source>
        <strain evidence="5 6">CGMCC 4.2022</strain>
    </source>
</reference>
<name>A0A1G9V7C1_9ACTN</name>
<dbReference type="PANTHER" id="PTHR43103">
    <property type="entry name" value="NUCLEOSIDE-DIPHOSPHATE-SUGAR EPIMERASE"/>
    <property type="match status" value="1"/>
</dbReference>
<dbReference type="SUPFAM" id="SSF51735">
    <property type="entry name" value="NAD(P)-binding Rossmann-fold domains"/>
    <property type="match status" value="1"/>
</dbReference>
<dbReference type="InterPro" id="IPR001509">
    <property type="entry name" value="Epimerase_deHydtase"/>
</dbReference>
<keyword evidence="6" id="KW-1185">Reference proteome</keyword>
<feature type="domain" description="NAD-dependent epimerase/dehydratase" evidence="4">
    <location>
        <begin position="3"/>
        <end position="225"/>
    </location>
</feature>
<dbReference type="EMBL" id="FNIE01000001">
    <property type="protein sequence ID" value="SDM67966.1"/>
    <property type="molecule type" value="Genomic_DNA"/>
</dbReference>
<dbReference type="Proteomes" id="UP000199341">
    <property type="component" value="Unassembled WGS sequence"/>
</dbReference>
<comment type="similarity">
    <text evidence="1">Belongs to the NAD(P)-dependent epimerase/dehydratase family.</text>
</comment>